<name>X1CNH5_9ZZZZ</name>
<feature type="non-terminal residue" evidence="1">
    <location>
        <position position="1"/>
    </location>
</feature>
<sequence length="48" mass="5457">LIDTGIYEYYYKTTTSSAKGWWRGEVEVIDGDDPNDKTSMGNFSFGIK</sequence>
<proteinExistence type="predicted"/>
<evidence type="ECO:0000313" key="1">
    <source>
        <dbReference type="EMBL" id="GAH09956.1"/>
    </source>
</evidence>
<comment type="caution">
    <text evidence="1">The sequence shown here is derived from an EMBL/GenBank/DDBJ whole genome shotgun (WGS) entry which is preliminary data.</text>
</comment>
<organism evidence="1">
    <name type="scientific">marine sediment metagenome</name>
    <dbReference type="NCBI Taxonomy" id="412755"/>
    <lineage>
        <taxon>unclassified sequences</taxon>
        <taxon>metagenomes</taxon>
        <taxon>ecological metagenomes</taxon>
    </lineage>
</organism>
<dbReference type="AlphaFoldDB" id="X1CNH5"/>
<gene>
    <name evidence="1" type="ORF">S01H4_55927</name>
</gene>
<reference evidence="1" key="1">
    <citation type="journal article" date="2014" name="Front. Microbiol.">
        <title>High frequency of phylogenetically diverse reductive dehalogenase-homologous genes in deep subseafloor sedimentary metagenomes.</title>
        <authorList>
            <person name="Kawai M."/>
            <person name="Futagami T."/>
            <person name="Toyoda A."/>
            <person name="Takaki Y."/>
            <person name="Nishi S."/>
            <person name="Hori S."/>
            <person name="Arai W."/>
            <person name="Tsubouchi T."/>
            <person name="Morono Y."/>
            <person name="Uchiyama I."/>
            <person name="Ito T."/>
            <person name="Fujiyama A."/>
            <person name="Inagaki F."/>
            <person name="Takami H."/>
        </authorList>
    </citation>
    <scope>NUCLEOTIDE SEQUENCE</scope>
    <source>
        <strain evidence="1">Expedition CK06-06</strain>
    </source>
</reference>
<dbReference type="EMBL" id="BART01032345">
    <property type="protein sequence ID" value="GAH09956.1"/>
    <property type="molecule type" value="Genomic_DNA"/>
</dbReference>
<accession>X1CNH5</accession>
<protein>
    <submittedName>
        <fullName evidence="1">Uncharacterized protein</fullName>
    </submittedName>
</protein>